<keyword evidence="3" id="KW-1185">Reference proteome</keyword>
<dbReference type="InterPro" id="IPR002711">
    <property type="entry name" value="HNH"/>
</dbReference>
<keyword evidence="2" id="KW-0378">Hydrolase</keyword>
<sequence length="323" mass="35879">MDEMPANSIADLPAPVTAAKADWLVASHWIGFTPAGDGPDAPGRCQATISSQAGNGYVIEYITLNFGTPKPAYLADPRYLAERAEHAAVAGRLVAVHRLRSSSLSLKSILGDADYERMQDMWDEDGRRRRWSVAFPIVESYEIPTKPLARDVLGPDAMQRVFAHPSATLRPLNDEERRAISSVPILLRPTANAWIGIQADIAAAERSEIETRISRHIDSELGDNAIEGMTKEQWVKVRRRAAWLAQKFIQDRQKAKTLRCDDCSFDPVIRANGTGIKPRSLLDVHHLHPLEEGRRVTTLADFKLLCPTCHRLEHALLRLGSAS</sequence>
<accession>A0A840A9J7</accession>
<evidence type="ECO:0000313" key="3">
    <source>
        <dbReference type="Proteomes" id="UP000553193"/>
    </source>
</evidence>
<dbReference type="InterPro" id="IPR003615">
    <property type="entry name" value="HNH_nuc"/>
</dbReference>
<protein>
    <submittedName>
        <fullName evidence="2">5-methylcytosine-specific restriction protein A</fullName>
        <ecNumber evidence="2">3.1.21.-</ecNumber>
    </submittedName>
</protein>
<dbReference type="CDD" id="cd00085">
    <property type="entry name" value="HNHc"/>
    <property type="match status" value="1"/>
</dbReference>
<dbReference type="AlphaFoldDB" id="A0A840A9J7"/>
<evidence type="ECO:0000259" key="1">
    <source>
        <dbReference type="Pfam" id="PF01844"/>
    </source>
</evidence>
<dbReference type="GO" id="GO:0004519">
    <property type="term" value="F:endonuclease activity"/>
    <property type="evidence" value="ECO:0007669"/>
    <property type="project" value="InterPro"/>
</dbReference>
<dbReference type="GO" id="GO:0016787">
    <property type="term" value="F:hydrolase activity"/>
    <property type="evidence" value="ECO:0007669"/>
    <property type="project" value="UniProtKB-KW"/>
</dbReference>
<name>A0A840A9J7_9PROT</name>
<feature type="domain" description="HNH" evidence="1">
    <location>
        <begin position="280"/>
        <end position="315"/>
    </location>
</feature>
<comment type="caution">
    <text evidence="2">The sequence shown here is derived from an EMBL/GenBank/DDBJ whole genome shotgun (WGS) entry which is preliminary data.</text>
</comment>
<dbReference type="EC" id="3.1.21.-" evidence="2"/>
<reference evidence="2 3" key="1">
    <citation type="submission" date="2020-08" db="EMBL/GenBank/DDBJ databases">
        <title>Genomic Encyclopedia of Type Strains, Phase IV (KMG-IV): sequencing the most valuable type-strain genomes for metagenomic binning, comparative biology and taxonomic classification.</title>
        <authorList>
            <person name="Goeker M."/>
        </authorList>
    </citation>
    <scope>NUCLEOTIDE SEQUENCE [LARGE SCALE GENOMIC DNA]</scope>
    <source>
        <strain evidence="2 3">DSM 19979</strain>
    </source>
</reference>
<dbReference type="GO" id="GO:0008270">
    <property type="term" value="F:zinc ion binding"/>
    <property type="evidence" value="ECO:0007669"/>
    <property type="project" value="InterPro"/>
</dbReference>
<gene>
    <name evidence="2" type="ORF">GGQ83_000410</name>
</gene>
<dbReference type="Proteomes" id="UP000553193">
    <property type="component" value="Unassembled WGS sequence"/>
</dbReference>
<organism evidence="2 3">
    <name type="scientific">Roseococcus suduntuyensis</name>
    <dbReference type="NCBI Taxonomy" id="455361"/>
    <lineage>
        <taxon>Bacteria</taxon>
        <taxon>Pseudomonadati</taxon>
        <taxon>Pseudomonadota</taxon>
        <taxon>Alphaproteobacteria</taxon>
        <taxon>Acetobacterales</taxon>
        <taxon>Roseomonadaceae</taxon>
        <taxon>Roseococcus</taxon>
    </lineage>
</organism>
<evidence type="ECO:0000313" key="2">
    <source>
        <dbReference type="EMBL" id="MBB3896984.1"/>
    </source>
</evidence>
<dbReference type="EMBL" id="JACIDJ010000001">
    <property type="protein sequence ID" value="MBB3896984.1"/>
    <property type="molecule type" value="Genomic_DNA"/>
</dbReference>
<dbReference type="GO" id="GO:0003676">
    <property type="term" value="F:nucleic acid binding"/>
    <property type="evidence" value="ECO:0007669"/>
    <property type="project" value="InterPro"/>
</dbReference>
<dbReference type="Pfam" id="PF01844">
    <property type="entry name" value="HNH"/>
    <property type="match status" value="1"/>
</dbReference>
<proteinExistence type="predicted"/>